<gene>
    <name evidence="1" type="ORF">Aau02nite_78580</name>
</gene>
<keyword evidence="2" id="KW-1185">Reference proteome</keyword>
<evidence type="ECO:0000313" key="1">
    <source>
        <dbReference type="EMBL" id="GIM77968.1"/>
    </source>
</evidence>
<dbReference type="Proteomes" id="UP000681340">
    <property type="component" value="Unassembled WGS sequence"/>
</dbReference>
<name>A0A919W325_9ACTN</name>
<organism evidence="1 2">
    <name type="scientific">Actinoplanes auranticolor</name>
    <dbReference type="NCBI Taxonomy" id="47988"/>
    <lineage>
        <taxon>Bacteria</taxon>
        <taxon>Bacillati</taxon>
        <taxon>Actinomycetota</taxon>
        <taxon>Actinomycetes</taxon>
        <taxon>Micromonosporales</taxon>
        <taxon>Micromonosporaceae</taxon>
        <taxon>Actinoplanes</taxon>
    </lineage>
</organism>
<dbReference type="AlphaFoldDB" id="A0A919W325"/>
<accession>A0A919W325</accession>
<evidence type="ECO:0000313" key="2">
    <source>
        <dbReference type="Proteomes" id="UP000681340"/>
    </source>
</evidence>
<sequence length="64" mass="6943">MLRTFCACTKNAAAQLGHATEQVTKKHYIVKPAIAPDSSNFLEQLGATQVPLAARRGHGQHRDS</sequence>
<protein>
    <submittedName>
        <fullName evidence="1">Uncharacterized protein</fullName>
    </submittedName>
</protein>
<proteinExistence type="predicted"/>
<comment type="caution">
    <text evidence="1">The sequence shown here is derived from an EMBL/GenBank/DDBJ whole genome shotgun (WGS) entry which is preliminary data.</text>
</comment>
<reference evidence="1" key="1">
    <citation type="submission" date="2021-03" db="EMBL/GenBank/DDBJ databases">
        <title>Whole genome shotgun sequence of Actinoplanes auranticolor NBRC 12245.</title>
        <authorList>
            <person name="Komaki H."/>
            <person name="Tamura T."/>
        </authorList>
    </citation>
    <scope>NUCLEOTIDE SEQUENCE</scope>
    <source>
        <strain evidence="1">NBRC 12245</strain>
    </source>
</reference>
<dbReference type="EMBL" id="BOQL01000071">
    <property type="protein sequence ID" value="GIM77968.1"/>
    <property type="molecule type" value="Genomic_DNA"/>
</dbReference>